<dbReference type="Gene3D" id="1.10.10.10">
    <property type="entry name" value="Winged helix-like DNA-binding domain superfamily/Winged helix DNA-binding domain"/>
    <property type="match status" value="1"/>
</dbReference>
<dbReference type="HOGENOM" id="CLU_088868_1_0_6"/>
<evidence type="ECO:0000256" key="1">
    <source>
        <dbReference type="ARBA" id="ARBA00023015"/>
    </source>
</evidence>
<evidence type="ECO:0000256" key="2">
    <source>
        <dbReference type="ARBA" id="ARBA00023125"/>
    </source>
</evidence>
<dbReference type="InterPro" id="IPR036388">
    <property type="entry name" value="WH-like_DNA-bd_sf"/>
</dbReference>
<dbReference type="PATRIC" id="fig|1301098.3.peg.2453"/>
<sequence length="224" mass="24609">MPTPEQIGQRCLRAFDQLVPAAQSAFYRIDADLQACDFQLQRMRPQMHADYLAHYRPLDPLQPASCLATGLPVVPLAVGMAHQSSERSQRYGGFLRQHGVIDVVEIIAADKGRPLAGLSLLRRVGEAPFSADELNRLHALQSLLELAAQGLPRASAQAALEQLTPREREIALLLRDGASNKDLARQLDLGLATVKTHLIHLFRKTGVASRSELIARLFLDQPSG</sequence>
<dbReference type="AlphaFoldDB" id="A0A024HFG7"/>
<keyword evidence="1" id="KW-0805">Transcription regulation</keyword>
<evidence type="ECO:0000313" key="6">
    <source>
        <dbReference type="Proteomes" id="UP000025241"/>
    </source>
</evidence>
<dbReference type="PRINTS" id="PR00038">
    <property type="entry name" value="HTHLUXR"/>
</dbReference>
<dbReference type="InterPro" id="IPR016032">
    <property type="entry name" value="Sig_transdc_resp-reg_C-effctor"/>
</dbReference>
<keyword evidence="2" id="KW-0238">DNA-binding</keyword>
<reference evidence="5 6" key="1">
    <citation type="submission" date="2013-03" db="EMBL/GenBank/DDBJ databases">
        <authorList>
            <person name="Linke B."/>
        </authorList>
    </citation>
    <scope>NUCLEOTIDE SEQUENCE [LARGE SCALE GENOMIC DNA]</scope>
    <source>
        <strain evidence="5 6">B13</strain>
    </source>
</reference>
<dbReference type="GO" id="GO:0006355">
    <property type="term" value="P:regulation of DNA-templated transcription"/>
    <property type="evidence" value="ECO:0007669"/>
    <property type="project" value="InterPro"/>
</dbReference>
<dbReference type="RefSeq" id="WP_043252020.1">
    <property type="nucleotide sequence ID" value="NZ_HG322950.1"/>
</dbReference>
<dbReference type="SUPFAM" id="SSF46894">
    <property type="entry name" value="C-terminal effector domain of the bipartite response regulators"/>
    <property type="match status" value="1"/>
</dbReference>
<dbReference type="PANTHER" id="PTHR44688:SF16">
    <property type="entry name" value="DNA-BINDING TRANSCRIPTIONAL ACTIVATOR DEVR_DOSR"/>
    <property type="match status" value="1"/>
</dbReference>
<feature type="domain" description="HTH luxR-type" evidence="4">
    <location>
        <begin position="156"/>
        <end position="221"/>
    </location>
</feature>
<dbReference type="OrthoDB" id="1806906at2"/>
<evidence type="ECO:0000259" key="4">
    <source>
        <dbReference type="PROSITE" id="PS50043"/>
    </source>
</evidence>
<proteinExistence type="predicted"/>
<organism evidence="5 6">
    <name type="scientific">Pseudomonas knackmussii (strain DSM 6978 / CCUG 54928 / LMG 23759 / B13)</name>
    <dbReference type="NCBI Taxonomy" id="1301098"/>
    <lineage>
        <taxon>Bacteria</taxon>
        <taxon>Pseudomonadati</taxon>
        <taxon>Pseudomonadota</taxon>
        <taxon>Gammaproteobacteria</taxon>
        <taxon>Pseudomonadales</taxon>
        <taxon>Pseudomonadaceae</taxon>
        <taxon>Pseudomonas</taxon>
    </lineage>
</organism>
<accession>A0A024HFG7</accession>
<keyword evidence="3" id="KW-0804">Transcription</keyword>
<gene>
    <name evidence="5" type="ORF">PKB_2448</name>
</gene>
<dbReference type="PROSITE" id="PS50043">
    <property type="entry name" value="HTH_LUXR_2"/>
    <property type="match status" value="1"/>
</dbReference>
<dbReference type="KEGG" id="pkc:PKB_2448"/>
<dbReference type="CDD" id="cd06170">
    <property type="entry name" value="LuxR_C_like"/>
    <property type="match status" value="1"/>
</dbReference>
<dbReference type="GO" id="GO:0003677">
    <property type="term" value="F:DNA binding"/>
    <property type="evidence" value="ECO:0007669"/>
    <property type="project" value="UniProtKB-KW"/>
</dbReference>
<reference evidence="5 6" key="2">
    <citation type="submission" date="2014-05" db="EMBL/GenBank/DDBJ databases">
        <title>Genome sequence of the 3-chlorobenzoate degrading bacterium Pseudomonas knackmussii B13 shows multiple evidence for horizontal gene transfer.</title>
        <authorList>
            <person name="Miyazaki R."/>
            <person name="Bertelli C."/>
            <person name="Falquet L."/>
            <person name="Robinson-Rechavi M."/>
            <person name="Gharib W."/>
            <person name="Roy S."/>
            <person name="Van der Meer J.R."/>
        </authorList>
    </citation>
    <scope>NUCLEOTIDE SEQUENCE [LARGE SCALE GENOMIC DNA]</scope>
    <source>
        <strain evidence="5 6">B13</strain>
    </source>
</reference>
<dbReference type="STRING" id="1301098.PKB_2448"/>
<dbReference type="SMART" id="SM00421">
    <property type="entry name" value="HTH_LUXR"/>
    <property type="match status" value="1"/>
</dbReference>
<dbReference type="Proteomes" id="UP000025241">
    <property type="component" value="Chromosome I"/>
</dbReference>
<keyword evidence="6" id="KW-1185">Reference proteome</keyword>
<dbReference type="PANTHER" id="PTHR44688">
    <property type="entry name" value="DNA-BINDING TRANSCRIPTIONAL ACTIVATOR DEVR_DOSR"/>
    <property type="match status" value="1"/>
</dbReference>
<protein>
    <submittedName>
        <fullName evidence="5">LuxR family transcriptional regulator</fullName>
    </submittedName>
</protein>
<dbReference type="EMBL" id="HG322950">
    <property type="protein sequence ID" value="CDF83795.1"/>
    <property type="molecule type" value="Genomic_DNA"/>
</dbReference>
<evidence type="ECO:0000256" key="3">
    <source>
        <dbReference type="ARBA" id="ARBA00023163"/>
    </source>
</evidence>
<dbReference type="Pfam" id="PF00196">
    <property type="entry name" value="GerE"/>
    <property type="match status" value="1"/>
</dbReference>
<dbReference type="InterPro" id="IPR000792">
    <property type="entry name" value="Tscrpt_reg_LuxR_C"/>
</dbReference>
<name>A0A024HFG7_PSEKB</name>
<dbReference type="eggNOG" id="COG2197">
    <property type="taxonomic scope" value="Bacteria"/>
</dbReference>
<evidence type="ECO:0000313" key="5">
    <source>
        <dbReference type="EMBL" id="CDF83795.1"/>
    </source>
</evidence>